<accession>A0A9P5NWP4</accession>
<dbReference type="AlphaFoldDB" id="A0A9P5NWP4"/>
<evidence type="ECO:0000313" key="1">
    <source>
        <dbReference type="EMBL" id="KAF8908978.1"/>
    </source>
</evidence>
<gene>
    <name evidence="1" type="ORF">CPB84DRAFT_1766541</name>
</gene>
<evidence type="ECO:0000313" key="2">
    <source>
        <dbReference type="Proteomes" id="UP000724874"/>
    </source>
</evidence>
<dbReference type="Proteomes" id="UP000724874">
    <property type="component" value="Unassembled WGS sequence"/>
</dbReference>
<dbReference type="EMBL" id="JADNYJ010000010">
    <property type="protein sequence ID" value="KAF8908978.1"/>
    <property type="molecule type" value="Genomic_DNA"/>
</dbReference>
<organism evidence="1 2">
    <name type="scientific">Gymnopilus junonius</name>
    <name type="common">Spectacular rustgill mushroom</name>
    <name type="synonym">Gymnopilus spectabilis subsp. junonius</name>
    <dbReference type="NCBI Taxonomy" id="109634"/>
    <lineage>
        <taxon>Eukaryota</taxon>
        <taxon>Fungi</taxon>
        <taxon>Dikarya</taxon>
        <taxon>Basidiomycota</taxon>
        <taxon>Agaricomycotina</taxon>
        <taxon>Agaricomycetes</taxon>
        <taxon>Agaricomycetidae</taxon>
        <taxon>Agaricales</taxon>
        <taxon>Agaricineae</taxon>
        <taxon>Hymenogastraceae</taxon>
        <taxon>Gymnopilus</taxon>
    </lineage>
</organism>
<comment type="caution">
    <text evidence="1">The sequence shown here is derived from an EMBL/GenBank/DDBJ whole genome shotgun (WGS) entry which is preliminary data.</text>
</comment>
<protein>
    <submittedName>
        <fullName evidence="1">Uncharacterized protein</fullName>
    </submittedName>
</protein>
<proteinExistence type="predicted"/>
<sequence>MSMDVNRTPKKMEGPGEDFRPPWVYIGSRLISFLVIPSTSAAPPETVSGLLKG</sequence>
<keyword evidence="2" id="KW-1185">Reference proteome</keyword>
<dbReference type="OrthoDB" id="192748at2759"/>
<feature type="non-terminal residue" evidence="1">
    <location>
        <position position="1"/>
    </location>
</feature>
<reference evidence="1" key="1">
    <citation type="submission" date="2020-11" db="EMBL/GenBank/DDBJ databases">
        <authorList>
            <consortium name="DOE Joint Genome Institute"/>
            <person name="Ahrendt S."/>
            <person name="Riley R."/>
            <person name="Andreopoulos W."/>
            <person name="LaButti K."/>
            <person name="Pangilinan J."/>
            <person name="Ruiz-duenas F.J."/>
            <person name="Barrasa J.M."/>
            <person name="Sanchez-Garcia M."/>
            <person name="Camarero S."/>
            <person name="Miyauchi S."/>
            <person name="Serrano A."/>
            <person name="Linde D."/>
            <person name="Babiker R."/>
            <person name="Drula E."/>
            <person name="Ayuso-Fernandez I."/>
            <person name="Pacheco R."/>
            <person name="Padilla G."/>
            <person name="Ferreira P."/>
            <person name="Barriuso J."/>
            <person name="Kellner H."/>
            <person name="Castanera R."/>
            <person name="Alfaro M."/>
            <person name="Ramirez L."/>
            <person name="Pisabarro A.G."/>
            <person name="Kuo A."/>
            <person name="Tritt A."/>
            <person name="Lipzen A."/>
            <person name="He G."/>
            <person name="Yan M."/>
            <person name="Ng V."/>
            <person name="Cullen D."/>
            <person name="Martin F."/>
            <person name="Rosso M.-N."/>
            <person name="Henrissat B."/>
            <person name="Hibbett D."/>
            <person name="Martinez A.T."/>
            <person name="Grigoriev I.V."/>
        </authorList>
    </citation>
    <scope>NUCLEOTIDE SEQUENCE</scope>
    <source>
        <strain evidence="1">AH 44721</strain>
    </source>
</reference>
<name>A0A9P5NWP4_GYMJU</name>